<gene>
    <name evidence="1" type="ORF">NPIL_611791</name>
</gene>
<dbReference type="AlphaFoldDB" id="A0A8X6TX89"/>
<protein>
    <submittedName>
        <fullName evidence="1">Uncharacterized protein</fullName>
    </submittedName>
</protein>
<organism evidence="1 2">
    <name type="scientific">Nephila pilipes</name>
    <name type="common">Giant wood spider</name>
    <name type="synonym">Nephila maculata</name>
    <dbReference type="NCBI Taxonomy" id="299642"/>
    <lineage>
        <taxon>Eukaryota</taxon>
        <taxon>Metazoa</taxon>
        <taxon>Ecdysozoa</taxon>
        <taxon>Arthropoda</taxon>
        <taxon>Chelicerata</taxon>
        <taxon>Arachnida</taxon>
        <taxon>Araneae</taxon>
        <taxon>Araneomorphae</taxon>
        <taxon>Entelegynae</taxon>
        <taxon>Araneoidea</taxon>
        <taxon>Nephilidae</taxon>
        <taxon>Nephila</taxon>
    </lineage>
</organism>
<evidence type="ECO:0000313" key="2">
    <source>
        <dbReference type="Proteomes" id="UP000887013"/>
    </source>
</evidence>
<dbReference type="EMBL" id="BMAW01068982">
    <property type="protein sequence ID" value="GFT66645.1"/>
    <property type="molecule type" value="Genomic_DNA"/>
</dbReference>
<comment type="caution">
    <text evidence="1">The sequence shown here is derived from an EMBL/GenBank/DDBJ whole genome shotgun (WGS) entry which is preliminary data.</text>
</comment>
<proteinExistence type="predicted"/>
<keyword evidence="2" id="KW-1185">Reference proteome</keyword>
<sequence length="151" mass="17321">METDEYRPVVLVISFDSGLSHVNIFDTERNCLSKAGPASPKYNFSFPIDTNGRSFTSNNYTRNLVLERRSQRAVSIIKRLGESYFGFRVKLLTLVMEEHVCVDRTRRHKHLLNILGATDRKTNKPKTYWCPELENLGIPLVNVRGQGYDIG</sequence>
<name>A0A8X6TX89_NEPPI</name>
<dbReference type="Proteomes" id="UP000887013">
    <property type="component" value="Unassembled WGS sequence"/>
</dbReference>
<evidence type="ECO:0000313" key="1">
    <source>
        <dbReference type="EMBL" id="GFT66645.1"/>
    </source>
</evidence>
<accession>A0A8X6TX89</accession>
<reference evidence="1" key="1">
    <citation type="submission" date="2020-08" db="EMBL/GenBank/DDBJ databases">
        <title>Multicomponent nature underlies the extraordinary mechanical properties of spider dragline silk.</title>
        <authorList>
            <person name="Kono N."/>
            <person name="Nakamura H."/>
            <person name="Mori M."/>
            <person name="Yoshida Y."/>
            <person name="Ohtoshi R."/>
            <person name="Malay A.D."/>
            <person name="Moran D.A.P."/>
            <person name="Tomita M."/>
            <person name="Numata K."/>
            <person name="Arakawa K."/>
        </authorList>
    </citation>
    <scope>NUCLEOTIDE SEQUENCE</scope>
</reference>